<feature type="domain" description="Response regulatory" evidence="3">
    <location>
        <begin position="39"/>
        <end position="156"/>
    </location>
</feature>
<dbReference type="SMART" id="SM00471">
    <property type="entry name" value="HDc"/>
    <property type="match status" value="1"/>
</dbReference>
<gene>
    <name evidence="5" type="ORF">Tharo_1071</name>
</gene>
<evidence type="ECO:0000256" key="1">
    <source>
        <dbReference type="ARBA" id="ARBA00022801"/>
    </source>
</evidence>
<dbReference type="Pfam" id="PF13487">
    <property type="entry name" value="HD_5"/>
    <property type="match status" value="1"/>
</dbReference>
<dbReference type="CDD" id="cd17551">
    <property type="entry name" value="REC_RpfG-like"/>
    <property type="match status" value="1"/>
</dbReference>
<protein>
    <submittedName>
        <fullName evidence="5">Response regulator</fullName>
    </submittedName>
</protein>
<name>A0A2R4BL07_THAAR</name>
<proteinExistence type="predicted"/>
<dbReference type="SMART" id="SM00448">
    <property type="entry name" value="REC"/>
    <property type="match status" value="1"/>
</dbReference>
<dbReference type="InterPro" id="IPR003607">
    <property type="entry name" value="HD/PDEase_dom"/>
</dbReference>
<feature type="modified residue" description="4-aspartylphosphate" evidence="2">
    <location>
        <position position="89"/>
    </location>
</feature>
<dbReference type="PANTHER" id="PTHR45228:SF1">
    <property type="entry name" value="CYCLIC DI-GMP PHOSPHODIESTERASE TM_0186"/>
    <property type="match status" value="1"/>
</dbReference>
<evidence type="ECO:0000259" key="4">
    <source>
        <dbReference type="PROSITE" id="PS51832"/>
    </source>
</evidence>
<dbReference type="GO" id="GO:0009214">
    <property type="term" value="P:cyclic nucleotide catabolic process"/>
    <property type="evidence" value="ECO:0007669"/>
    <property type="project" value="UniProtKB-ARBA"/>
</dbReference>
<dbReference type="Gene3D" id="3.40.50.2300">
    <property type="match status" value="1"/>
</dbReference>
<dbReference type="InterPro" id="IPR011006">
    <property type="entry name" value="CheY-like_superfamily"/>
</dbReference>
<dbReference type="InterPro" id="IPR001789">
    <property type="entry name" value="Sig_transdc_resp-reg_receiver"/>
</dbReference>
<dbReference type="InterPro" id="IPR037522">
    <property type="entry name" value="HD_GYP_dom"/>
</dbReference>
<dbReference type="Proteomes" id="UP000241885">
    <property type="component" value="Chromosome"/>
</dbReference>
<evidence type="ECO:0000256" key="2">
    <source>
        <dbReference type="PROSITE-ProRule" id="PRU00169"/>
    </source>
</evidence>
<dbReference type="AlphaFoldDB" id="A0A2R4BL07"/>
<keyword evidence="6" id="KW-1185">Reference proteome</keyword>
<dbReference type="FunFam" id="1.10.3210.10:FF:000018">
    <property type="entry name" value="Two-component system response regulator"/>
    <property type="match status" value="1"/>
</dbReference>
<dbReference type="KEGG" id="tak:Tharo_1071"/>
<dbReference type="PROSITE" id="PS50110">
    <property type="entry name" value="RESPONSE_REGULATORY"/>
    <property type="match status" value="1"/>
</dbReference>
<dbReference type="GO" id="GO:0000160">
    <property type="term" value="P:phosphorelay signal transduction system"/>
    <property type="evidence" value="ECO:0007669"/>
    <property type="project" value="InterPro"/>
</dbReference>
<keyword evidence="2" id="KW-0597">Phosphoprotein</keyword>
<evidence type="ECO:0000313" key="5">
    <source>
        <dbReference type="EMBL" id="AVR88009.1"/>
    </source>
</evidence>
<reference evidence="5 6" key="1">
    <citation type="submission" date="2018-03" db="EMBL/GenBank/DDBJ databases">
        <title>Complete genome sequence of Thauera aromatica, a model organism for studying aromatic compound degradation under denitrifying conditions.</title>
        <authorList>
            <person name="Lo H.-Y."/>
            <person name="Goris T."/>
            <person name="Boll M."/>
            <person name="Mueller J.A."/>
        </authorList>
    </citation>
    <scope>NUCLEOTIDE SEQUENCE [LARGE SCALE GENOMIC DNA]</scope>
    <source>
        <strain evidence="5 6">K172</strain>
    </source>
</reference>
<dbReference type="Pfam" id="PF00072">
    <property type="entry name" value="Response_reg"/>
    <property type="match status" value="1"/>
</dbReference>
<dbReference type="InterPro" id="IPR052020">
    <property type="entry name" value="Cyclic_di-GMP/3'3'-cGAMP_PDE"/>
</dbReference>
<accession>A0A2R4BL07</accession>
<dbReference type="SUPFAM" id="SSF52172">
    <property type="entry name" value="CheY-like"/>
    <property type="match status" value="1"/>
</dbReference>
<feature type="domain" description="HD-GYP" evidence="4">
    <location>
        <begin position="183"/>
        <end position="380"/>
    </location>
</feature>
<dbReference type="CDD" id="cd00077">
    <property type="entry name" value="HDc"/>
    <property type="match status" value="1"/>
</dbReference>
<evidence type="ECO:0000259" key="3">
    <source>
        <dbReference type="PROSITE" id="PS50110"/>
    </source>
</evidence>
<dbReference type="GO" id="GO:0004112">
    <property type="term" value="F:cyclic-nucleotide phosphodiesterase activity"/>
    <property type="evidence" value="ECO:0007669"/>
    <property type="project" value="UniProtKB-ARBA"/>
</dbReference>
<evidence type="ECO:0000313" key="6">
    <source>
        <dbReference type="Proteomes" id="UP000241885"/>
    </source>
</evidence>
<sequence>MAPQNGAIFLFCSATYFLAPGIRRGHDDGVSIPPGQPMNVVIVDDSPLNLTLMARLVGRLPGATPVAFERALQGLAWCDANDPDLVIVDYRMPEIDGLEFIRHLRARRDSDDLPILMVTASDDRRVRYQALECGANDFLTKPFDTHEFEPRVRNMLKLRGAHLATRQRTASLAAEVRRATTEILERERETITRLARAAEFRDPETGAHIQRMSHYSALIARALGYPEEFAETMLMAAPMHDVGKLGIPDDILLKAGKLTENEFAIMKRHPRIGYDILKDSSSSILRLGATIALSHHEKLDGSGYPQGLSGEAIPLAGRIVAVADVFDALTSARPYKPAWRFSRAIALLRAGCGSHFDRRCVDAFLHRWNEVLAIHARFRDTPAPAHGNARTAATPM</sequence>
<dbReference type="EMBL" id="CP028339">
    <property type="protein sequence ID" value="AVR88009.1"/>
    <property type="molecule type" value="Genomic_DNA"/>
</dbReference>
<dbReference type="Gene3D" id="1.10.3210.10">
    <property type="entry name" value="Hypothetical protein af1432"/>
    <property type="match status" value="1"/>
</dbReference>
<dbReference type="PANTHER" id="PTHR45228">
    <property type="entry name" value="CYCLIC DI-GMP PHOSPHODIESTERASE TM_0186-RELATED"/>
    <property type="match status" value="1"/>
</dbReference>
<organism evidence="5 6">
    <name type="scientific">Thauera aromatica K172</name>
    <dbReference type="NCBI Taxonomy" id="44139"/>
    <lineage>
        <taxon>Bacteria</taxon>
        <taxon>Pseudomonadati</taxon>
        <taxon>Pseudomonadota</taxon>
        <taxon>Betaproteobacteria</taxon>
        <taxon>Rhodocyclales</taxon>
        <taxon>Zoogloeaceae</taxon>
        <taxon>Thauera</taxon>
    </lineage>
</organism>
<dbReference type="PROSITE" id="PS51832">
    <property type="entry name" value="HD_GYP"/>
    <property type="match status" value="1"/>
</dbReference>
<keyword evidence="1" id="KW-0378">Hydrolase</keyword>
<dbReference type="SUPFAM" id="SSF109604">
    <property type="entry name" value="HD-domain/PDEase-like"/>
    <property type="match status" value="1"/>
</dbReference>